<dbReference type="EMBL" id="JBBPFD010000674">
    <property type="protein sequence ID" value="KAK7877770.1"/>
    <property type="molecule type" value="Genomic_DNA"/>
</dbReference>
<feature type="region of interest" description="Disordered" evidence="1">
    <location>
        <begin position="69"/>
        <end position="136"/>
    </location>
</feature>
<reference evidence="3" key="1">
    <citation type="submission" date="2024-04" db="EMBL/GenBank/DDBJ databases">
        <title>Salinicola lusitanus LLJ914,a marine bacterium isolated from the Okinawa Trough.</title>
        <authorList>
            <person name="Li J."/>
        </authorList>
    </citation>
    <scope>NUCLEOTIDE SEQUENCE [LARGE SCALE GENOMIC DNA]</scope>
</reference>
<name>A0AAW0MEE9_9GOBI</name>
<dbReference type="Proteomes" id="UP001460270">
    <property type="component" value="Unassembled WGS sequence"/>
</dbReference>
<proteinExistence type="predicted"/>
<accession>A0AAW0MEE9</accession>
<protein>
    <submittedName>
        <fullName evidence="2">Uncharacterized protein</fullName>
    </submittedName>
</protein>
<feature type="compositionally biased region" description="Basic and acidic residues" evidence="1">
    <location>
        <begin position="75"/>
        <end position="117"/>
    </location>
</feature>
<gene>
    <name evidence="2" type="ORF">WMY93_030584</name>
</gene>
<evidence type="ECO:0000313" key="2">
    <source>
        <dbReference type="EMBL" id="KAK7877770.1"/>
    </source>
</evidence>
<organism evidence="2 3">
    <name type="scientific">Mugilogobius chulae</name>
    <name type="common">yellowstripe goby</name>
    <dbReference type="NCBI Taxonomy" id="88201"/>
    <lineage>
        <taxon>Eukaryota</taxon>
        <taxon>Metazoa</taxon>
        <taxon>Chordata</taxon>
        <taxon>Craniata</taxon>
        <taxon>Vertebrata</taxon>
        <taxon>Euteleostomi</taxon>
        <taxon>Actinopterygii</taxon>
        <taxon>Neopterygii</taxon>
        <taxon>Teleostei</taxon>
        <taxon>Neoteleostei</taxon>
        <taxon>Acanthomorphata</taxon>
        <taxon>Gobiaria</taxon>
        <taxon>Gobiiformes</taxon>
        <taxon>Gobioidei</taxon>
        <taxon>Gobiidae</taxon>
        <taxon>Gobionellinae</taxon>
        <taxon>Mugilogobius</taxon>
    </lineage>
</organism>
<evidence type="ECO:0000313" key="3">
    <source>
        <dbReference type="Proteomes" id="UP001460270"/>
    </source>
</evidence>
<comment type="caution">
    <text evidence="2">The sequence shown here is derived from an EMBL/GenBank/DDBJ whole genome shotgun (WGS) entry which is preliminary data.</text>
</comment>
<sequence length="136" mass="16128">MRELHEQSTSATCANYTSNQQALYARTTRANYNRNIRALDLYAAARILHCLLVGAHSSRTALERLSTRLLTTRAHRGEIEQRGEEQEERKREKQEERKREEQEERKREEQEERKREEQEEETGSATESYLLTRCCL</sequence>
<keyword evidence="3" id="KW-1185">Reference proteome</keyword>
<dbReference type="AlphaFoldDB" id="A0AAW0MEE9"/>
<evidence type="ECO:0000256" key="1">
    <source>
        <dbReference type="SAM" id="MobiDB-lite"/>
    </source>
</evidence>